<proteinExistence type="predicted"/>
<evidence type="ECO:0000313" key="2">
    <source>
        <dbReference type="Proteomes" id="UP000640786"/>
    </source>
</evidence>
<dbReference type="Proteomes" id="UP000640786">
    <property type="component" value="Unassembled WGS sequence"/>
</dbReference>
<name>A0ABR8R8D8_9BACI</name>
<comment type="caution">
    <text evidence="1">The sequence shown here is derived from an EMBL/GenBank/DDBJ whole genome shotgun (WGS) entry which is preliminary data.</text>
</comment>
<protein>
    <submittedName>
        <fullName evidence="1">Uncharacterized protein</fullName>
    </submittedName>
</protein>
<accession>A0ABR8R8D8</accession>
<dbReference type="RefSeq" id="WP_191696936.1">
    <property type="nucleotide sequence ID" value="NZ_JACSQO010000003.1"/>
</dbReference>
<dbReference type="EMBL" id="JACSQO010000003">
    <property type="protein sequence ID" value="MBD7944020.1"/>
    <property type="molecule type" value="Genomic_DNA"/>
</dbReference>
<gene>
    <name evidence="1" type="ORF">H9650_07800</name>
</gene>
<sequence length="227" mass="25942">MERMVNMMSLVKATGNGMSNLVSSMRAVQRKDAGQAYRKHHDYFQPKTPSLNELEELLLGNKEKEKDTPELSAAIREFQEMEKQTIMDIKGPGTPIQSIGGPTPEKTIELLEKVRSQALAEMPATPQHLLVAANATSKIRQEEAQLTLNEMANRQIELETKRQKEMEAEVFNRSMQVDFQTPKVLEEDLQSLQTKRLKEQAIAKYSYQVHIRKYGFSDQQPSFFQIA</sequence>
<evidence type="ECO:0000313" key="1">
    <source>
        <dbReference type="EMBL" id="MBD7944020.1"/>
    </source>
</evidence>
<reference evidence="1 2" key="1">
    <citation type="submission" date="2020-08" db="EMBL/GenBank/DDBJ databases">
        <title>A Genomic Blueprint of the Chicken Gut Microbiome.</title>
        <authorList>
            <person name="Gilroy R."/>
            <person name="Ravi A."/>
            <person name="Getino M."/>
            <person name="Pursley I."/>
            <person name="Horton D.L."/>
            <person name="Alikhan N.-F."/>
            <person name="Baker D."/>
            <person name="Gharbi K."/>
            <person name="Hall N."/>
            <person name="Watson M."/>
            <person name="Adriaenssens E.M."/>
            <person name="Foster-Nyarko E."/>
            <person name="Jarju S."/>
            <person name="Secka A."/>
            <person name="Antonio M."/>
            <person name="Oren A."/>
            <person name="Chaudhuri R."/>
            <person name="La Ragione R.M."/>
            <person name="Hildebrand F."/>
            <person name="Pallen M.J."/>
        </authorList>
    </citation>
    <scope>NUCLEOTIDE SEQUENCE [LARGE SCALE GENOMIC DNA]</scope>
    <source>
        <strain evidence="1 2">Sa2BUA9</strain>
    </source>
</reference>
<keyword evidence="2" id="KW-1185">Reference proteome</keyword>
<organism evidence="1 2">
    <name type="scientific">Psychrobacillus faecigallinarum</name>
    <dbReference type="NCBI Taxonomy" id="2762235"/>
    <lineage>
        <taxon>Bacteria</taxon>
        <taxon>Bacillati</taxon>
        <taxon>Bacillota</taxon>
        <taxon>Bacilli</taxon>
        <taxon>Bacillales</taxon>
        <taxon>Bacillaceae</taxon>
        <taxon>Psychrobacillus</taxon>
    </lineage>
</organism>